<dbReference type="InterPro" id="IPR000843">
    <property type="entry name" value="HTH_LacI"/>
</dbReference>
<dbReference type="PANTHER" id="PTHR30146">
    <property type="entry name" value="LACI-RELATED TRANSCRIPTIONAL REPRESSOR"/>
    <property type="match status" value="1"/>
</dbReference>
<dbReference type="AlphaFoldDB" id="G9WFM9"/>
<dbReference type="EMBL" id="AFVZ01000001">
    <property type="protein sequence ID" value="EHN59321.1"/>
    <property type="molecule type" value="Genomic_DNA"/>
</dbReference>
<dbReference type="PANTHER" id="PTHR30146:SF109">
    <property type="entry name" value="HTH-TYPE TRANSCRIPTIONAL REGULATOR GALS"/>
    <property type="match status" value="1"/>
</dbReference>
<dbReference type="GO" id="GO:0003700">
    <property type="term" value="F:DNA-binding transcription factor activity"/>
    <property type="evidence" value="ECO:0007669"/>
    <property type="project" value="TreeGrafter"/>
</dbReference>
<accession>G9WFM9</accession>
<reference evidence="6 7" key="1">
    <citation type="journal article" date="2012" name="PLoS ONE">
        <title>Functional divergence in the genus oenococcus as predicted by genome sequencing of the newly-described species, Oenococcus kitaharae.</title>
        <authorList>
            <person name="Borneman A.R."/>
            <person name="McCarthy J.M."/>
            <person name="Chambers P.J."/>
            <person name="Bartowsky E.J."/>
        </authorList>
    </citation>
    <scope>NUCLEOTIDE SEQUENCE [LARGE SCALE GENOMIC DNA]</scope>
    <source>
        <strain evidence="7">DSM17330</strain>
    </source>
</reference>
<keyword evidence="3" id="KW-0804">Transcription</keyword>
<dbReference type="CDD" id="cd01392">
    <property type="entry name" value="HTH_LacI"/>
    <property type="match status" value="1"/>
</dbReference>
<evidence type="ECO:0000256" key="1">
    <source>
        <dbReference type="ARBA" id="ARBA00023015"/>
    </source>
</evidence>
<dbReference type="Proteomes" id="UP000004959">
    <property type="component" value="Chromosome"/>
</dbReference>
<dbReference type="PATRIC" id="fig|1045004.4.peg.1221"/>
<name>G9WFM9_9LACO</name>
<dbReference type="Pfam" id="PF00356">
    <property type="entry name" value="LacI"/>
    <property type="match status" value="1"/>
</dbReference>
<evidence type="ECO:0000256" key="2">
    <source>
        <dbReference type="ARBA" id="ARBA00023125"/>
    </source>
</evidence>
<dbReference type="RefSeq" id="WP_007746169.1">
    <property type="nucleotide sequence ID" value="NZ_CM001398.1"/>
</dbReference>
<dbReference type="GO" id="GO:0000976">
    <property type="term" value="F:transcription cis-regulatory region binding"/>
    <property type="evidence" value="ECO:0007669"/>
    <property type="project" value="TreeGrafter"/>
</dbReference>
<keyword evidence="2" id="KW-0238">DNA-binding</keyword>
<keyword evidence="1" id="KW-0805">Transcription regulation</keyword>
<evidence type="ECO:0000259" key="5">
    <source>
        <dbReference type="PROSITE" id="PS50943"/>
    </source>
</evidence>
<evidence type="ECO:0000256" key="3">
    <source>
        <dbReference type="ARBA" id="ARBA00023163"/>
    </source>
</evidence>
<dbReference type="PROSITE" id="PS50932">
    <property type="entry name" value="HTH_LACI_2"/>
    <property type="match status" value="1"/>
</dbReference>
<evidence type="ECO:0000259" key="4">
    <source>
        <dbReference type="PROSITE" id="PS50932"/>
    </source>
</evidence>
<keyword evidence="7" id="KW-1185">Reference proteome</keyword>
<dbReference type="InterPro" id="IPR001387">
    <property type="entry name" value="Cro/C1-type_HTH"/>
</dbReference>
<evidence type="ECO:0000313" key="6">
    <source>
        <dbReference type="EMBL" id="EHN59321.1"/>
    </source>
</evidence>
<dbReference type="InterPro" id="IPR028082">
    <property type="entry name" value="Peripla_BP_I"/>
</dbReference>
<dbReference type="eggNOG" id="COG1609">
    <property type="taxonomic scope" value="Bacteria"/>
</dbReference>
<dbReference type="Gene3D" id="1.10.260.40">
    <property type="entry name" value="lambda repressor-like DNA-binding domains"/>
    <property type="match status" value="1"/>
</dbReference>
<dbReference type="PRINTS" id="PR00036">
    <property type="entry name" value="HTHLACI"/>
</dbReference>
<dbReference type="SMART" id="SM00354">
    <property type="entry name" value="HTH_LACI"/>
    <property type="match status" value="1"/>
</dbReference>
<dbReference type="InterPro" id="IPR010982">
    <property type="entry name" value="Lambda_DNA-bd_dom_sf"/>
</dbReference>
<dbReference type="PROSITE" id="PS50943">
    <property type="entry name" value="HTH_CROC1"/>
    <property type="match status" value="1"/>
</dbReference>
<feature type="domain" description="HTH lacI-type" evidence="4">
    <location>
        <begin position="12"/>
        <end position="67"/>
    </location>
</feature>
<proteinExistence type="predicted"/>
<gene>
    <name evidence="6" type="ORF">OKIT_1238</name>
</gene>
<comment type="caution">
    <text evidence="6">The sequence shown here is derived from an EMBL/GenBank/DDBJ whole genome shotgun (WGS) entry which is preliminary data.</text>
</comment>
<dbReference type="OrthoDB" id="1639518at2"/>
<dbReference type="PROSITE" id="PS00356">
    <property type="entry name" value="HTH_LACI_1"/>
    <property type="match status" value="1"/>
</dbReference>
<dbReference type="Gene3D" id="3.40.50.2300">
    <property type="match status" value="2"/>
</dbReference>
<dbReference type="STRING" id="336988.NT96_07145"/>
<sequence length="338" mass="37965">MVNNRNNSEHVFTIKEVAQLAGVSSATISRFINGKMNRMSKETAAKIADIIDQTGFVVNATARQLSTHNSQLVAVVAADIDDYFSTEFFKGASSVLEQNQLTAILFDSNSDKKRELTNLKIINHQVFDGLIIQPLINEQSELRQEIRQGLKTIIVDRDLHTQDWTMVTTNNYSISQQTAAYFRQQQFDDCIVISEAVTGTSTREDRSAGIRTVFPNASLIEIDNSRPFIKENEKKALAMIEKNRAAKRKTLFFFLKERLLLAFFPTFMHHDLLSAPDIAITAFSDTAIVKRLLPDSKLIKQDPFLMGATAAEILADRINNQQTPNISSNQIVIPAKLQ</sequence>
<dbReference type="HOGENOM" id="CLU_037628_6_0_9"/>
<organism evidence="6 7">
    <name type="scientific">Oenococcus kitaharae DSM 17330</name>
    <dbReference type="NCBI Taxonomy" id="1045004"/>
    <lineage>
        <taxon>Bacteria</taxon>
        <taxon>Bacillati</taxon>
        <taxon>Bacillota</taxon>
        <taxon>Bacilli</taxon>
        <taxon>Lactobacillales</taxon>
        <taxon>Lactobacillaceae</taxon>
        <taxon>Oenococcus</taxon>
    </lineage>
</organism>
<evidence type="ECO:0000313" key="7">
    <source>
        <dbReference type="Proteomes" id="UP000004959"/>
    </source>
</evidence>
<dbReference type="SUPFAM" id="SSF47413">
    <property type="entry name" value="lambda repressor-like DNA-binding domains"/>
    <property type="match status" value="1"/>
</dbReference>
<protein>
    <submittedName>
        <fullName evidence="6">Transcriptional regulator</fullName>
    </submittedName>
</protein>
<feature type="domain" description="HTH cro/C1-type" evidence="5">
    <location>
        <begin position="13"/>
        <end position="57"/>
    </location>
</feature>
<dbReference type="SUPFAM" id="SSF53822">
    <property type="entry name" value="Periplasmic binding protein-like I"/>
    <property type="match status" value="1"/>
</dbReference>